<evidence type="ECO:0000256" key="8">
    <source>
        <dbReference type="ARBA" id="ARBA00022927"/>
    </source>
</evidence>
<dbReference type="FunFam" id="3.40.1690.10:FF:000001">
    <property type="entry name" value="Flagellar biosynthetic protein FlhB"/>
    <property type="match status" value="1"/>
</dbReference>
<dbReference type="EMBL" id="CP000124">
    <property type="protein sequence ID" value="ABA50940.1"/>
    <property type="molecule type" value="Genomic_DNA"/>
</dbReference>
<evidence type="ECO:0000256" key="14">
    <source>
        <dbReference type="SAM" id="MobiDB-lite"/>
    </source>
</evidence>
<dbReference type="MEROPS" id="N06.A01"/>
<dbReference type="Gene3D" id="6.10.250.2080">
    <property type="match status" value="1"/>
</dbReference>
<evidence type="ECO:0000256" key="11">
    <source>
        <dbReference type="ARBA" id="ARBA00023225"/>
    </source>
</evidence>
<dbReference type="InterPro" id="IPR029025">
    <property type="entry name" value="T3SS_substrate_exporter_C"/>
</dbReference>
<keyword evidence="7 13" id="KW-1005">Bacterial flagellum biogenesis</keyword>
<dbReference type="Gene3D" id="3.40.1690.10">
    <property type="entry name" value="secretion proteins EscU"/>
    <property type="match status" value="1"/>
</dbReference>
<evidence type="ECO:0000313" key="15">
    <source>
        <dbReference type="EMBL" id="ABA50940.1"/>
    </source>
</evidence>
<evidence type="ECO:0000256" key="12">
    <source>
        <dbReference type="ARBA" id="ARBA00025078"/>
    </source>
</evidence>
<keyword evidence="5 13" id="KW-1003">Cell membrane</keyword>
<feature type="transmembrane region" description="Helical" evidence="13">
    <location>
        <begin position="215"/>
        <end position="235"/>
    </location>
</feature>
<comment type="function">
    <text evidence="12 13">Required for formation of the rod structure in the basal body of the flagellar apparatus. Together with FliI and FliH, may constitute the export apparatus of flagellin.</text>
</comment>
<keyword evidence="9 13" id="KW-1133">Transmembrane helix</keyword>
<evidence type="ECO:0000256" key="1">
    <source>
        <dbReference type="ARBA" id="ARBA00004651"/>
    </source>
</evidence>
<evidence type="ECO:0000256" key="4">
    <source>
        <dbReference type="ARBA" id="ARBA00022448"/>
    </source>
</evidence>
<evidence type="ECO:0000256" key="13">
    <source>
        <dbReference type="RuleBase" id="RU364091"/>
    </source>
</evidence>
<sequence length="470" mass="51114">MLRVSLFPPAACAAHRAPKIPPPPPFACATDSEKYPGFPAFLDRSPVDRRGNNRCHWKAASRRAHMEARVAEDSDLDRTEAATPKRREKAREEGQVARSRELASFALLSAGFYGAWMLSGPIGEHLRTMLHTAFSFDRAAAFDTNRMLSHAGTLSLEGLYALAPVLALTGVAALAAPMAMGGWLVSTKTFELKFERLNPITGLGRIFSIQGPIQLGMSIAKTLVVGGIGGIAIWRSKDELLGLATQPLHAALADALHLVAVCCGMTVAGMLVVAGLDVPYQLWQYNKKLRMTKEEIKREHRENEGDPHVKGRIRQQQRAMARRRMMANVPTADVVVTNPTHFAVALKYTDGEMRAPKVVAKGVNLVAARIRELAAEHHVPLLEAPPLARALYHNVELEREIPGTLYSAVAEVLAWVYQLKRFRAEAGIAPETPVDLDVPAELDKGAHVAPQDEREEAEDALGGRAAGGAA</sequence>
<protein>
    <recommendedName>
        <fullName evidence="3 13">Flagellar biosynthetic protein FlhB</fullName>
    </recommendedName>
</protein>
<evidence type="ECO:0000313" key="16">
    <source>
        <dbReference type="Proteomes" id="UP000002700"/>
    </source>
</evidence>
<evidence type="ECO:0000256" key="7">
    <source>
        <dbReference type="ARBA" id="ARBA00022795"/>
    </source>
</evidence>
<dbReference type="SUPFAM" id="SSF160544">
    <property type="entry name" value="EscU C-terminal domain-like"/>
    <property type="match status" value="1"/>
</dbReference>
<keyword evidence="15" id="KW-0282">Flagellum</keyword>
<dbReference type="InterPro" id="IPR006136">
    <property type="entry name" value="FlhB"/>
</dbReference>
<dbReference type="PRINTS" id="PR00950">
    <property type="entry name" value="TYPE3IMSPROT"/>
</dbReference>
<dbReference type="Proteomes" id="UP000002700">
    <property type="component" value="Chromosome I"/>
</dbReference>
<comment type="subcellular location">
    <subcellularLocation>
        <location evidence="1">Cell membrane</location>
        <topology evidence="1">Multi-pass membrane protein</topology>
    </subcellularLocation>
</comment>
<evidence type="ECO:0000256" key="5">
    <source>
        <dbReference type="ARBA" id="ARBA00022475"/>
    </source>
</evidence>
<dbReference type="PANTHER" id="PTHR30531">
    <property type="entry name" value="FLAGELLAR BIOSYNTHETIC PROTEIN FLHB"/>
    <property type="match status" value="1"/>
</dbReference>
<organism evidence="15 16">
    <name type="scientific">Burkholderia pseudomallei (strain 1710b)</name>
    <dbReference type="NCBI Taxonomy" id="320372"/>
    <lineage>
        <taxon>Bacteria</taxon>
        <taxon>Pseudomonadati</taxon>
        <taxon>Pseudomonadota</taxon>
        <taxon>Betaproteobacteria</taxon>
        <taxon>Burkholderiales</taxon>
        <taxon>Burkholderiaceae</taxon>
        <taxon>Burkholderia</taxon>
        <taxon>pseudomallei group</taxon>
    </lineage>
</organism>
<evidence type="ECO:0000256" key="3">
    <source>
        <dbReference type="ARBA" id="ARBA00021622"/>
    </source>
</evidence>
<keyword evidence="15" id="KW-0966">Cell projection</keyword>
<evidence type="ECO:0000256" key="6">
    <source>
        <dbReference type="ARBA" id="ARBA00022692"/>
    </source>
</evidence>
<name>Q3JY73_BURP1</name>
<keyword evidence="4 13" id="KW-0813">Transport</keyword>
<feature type="compositionally biased region" description="Basic and acidic residues" evidence="14">
    <location>
        <begin position="441"/>
        <end position="452"/>
    </location>
</feature>
<keyword evidence="6 13" id="KW-0812">Transmembrane</keyword>
<dbReference type="InterPro" id="IPR006135">
    <property type="entry name" value="T3SS_substrate_exporter"/>
</dbReference>
<gene>
    <name evidence="13 15" type="primary">flhB</name>
    <name evidence="15" type="ordered locus">BURPS1710b_0063</name>
</gene>
<dbReference type="KEGG" id="bpm:BURPS1710b_0063"/>
<keyword evidence="10 13" id="KW-0472">Membrane</keyword>
<dbReference type="HOGENOM" id="CLU_041013_1_0_4"/>
<feature type="transmembrane region" description="Helical" evidence="13">
    <location>
        <begin position="255"/>
        <end position="280"/>
    </location>
</feature>
<feature type="region of interest" description="Disordered" evidence="14">
    <location>
        <begin position="439"/>
        <end position="470"/>
    </location>
</feature>
<comment type="similarity">
    <text evidence="2 13">Belongs to the type III secretion exporter family.</text>
</comment>
<keyword evidence="15" id="KW-0969">Cilium</keyword>
<keyword evidence="8 13" id="KW-0653">Protein transport</keyword>
<dbReference type="GO" id="GO:0005886">
    <property type="term" value="C:plasma membrane"/>
    <property type="evidence" value="ECO:0007669"/>
    <property type="project" value="UniProtKB-SubCell"/>
</dbReference>
<proteinExistence type="inferred from homology"/>
<evidence type="ECO:0000256" key="10">
    <source>
        <dbReference type="ARBA" id="ARBA00023136"/>
    </source>
</evidence>
<dbReference type="EnsemblBacteria" id="ABA50940">
    <property type="protein sequence ID" value="ABA50940"/>
    <property type="gene ID" value="BURPS1710b_0063"/>
</dbReference>
<dbReference type="Pfam" id="PF01312">
    <property type="entry name" value="Bac_export_2"/>
    <property type="match status" value="1"/>
</dbReference>
<comment type="caution">
    <text evidence="13">Lacks conserved residue(s) required for the propagation of feature annotation.</text>
</comment>
<dbReference type="AlphaFoldDB" id="Q3JY73"/>
<dbReference type="GO" id="GO:0044780">
    <property type="term" value="P:bacterial-type flagellum assembly"/>
    <property type="evidence" value="ECO:0007669"/>
    <property type="project" value="InterPro"/>
</dbReference>
<evidence type="ECO:0000256" key="2">
    <source>
        <dbReference type="ARBA" id="ARBA00010690"/>
    </source>
</evidence>
<dbReference type="NCBIfam" id="TIGR00328">
    <property type="entry name" value="flhB"/>
    <property type="match status" value="1"/>
</dbReference>
<feature type="region of interest" description="Disordered" evidence="14">
    <location>
        <begin position="68"/>
        <end position="95"/>
    </location>
</feature>
<feature type="transmembrane region" description="Helical" evidence="13">
    <location>
        <begin position="159"/>
        <end position="186"/>
    </location>
</feature>
<keyword evidence="11 13" id="KW-1006">Bacterial flagellum protein export</keyword>
<evidence type="ECO:0000256" key="9">
    <source>
        <dbReference type="ARBA" id="ARBA00022989"/>
    </source>
</evidence>
<dbReference type="PANTHER" id="PTHR30531:SF12">
    <property type="entry name" value="FLAGELLAR BIOSYNTHETIC PROTEIN FLHB"/>
    <property type="match status" value="1"/>
</dbReference>
<dbReference type="GO" id="GO:0009306">
    <property type="term" value="P:protein secretion"/>
    <property type="evidence" value="ECO:0007669"/>
    <property type="project" value="InterPro"/>
</dbReference>
<reference evidence="15 16" key="1">
    <citation type="submission" date="2005-09" db="EMBL/GenBank/DDBJ databases">
        <authorList>
            <person name="Woods D.E."/>
            <person name="Nierman W.C."/>
        </authorList>
    </citation>
    <scope>NUCLEOTIDE SEQUENCE [LARGE SCALE GENOMIC DNA]</scope>
    <source>
        <strain evidence="15 16">1710b</strain>
    </source>
</reference>
<accession>Q3JY73</accession>